<feature type="compositionally biased region" description="Polar residues" evidence="1">
    <location>
        <begin position="138"/>
        <end position="157"/>
    </location>
</feature>
<protein>
    <recommendedName>
        <fullName evidence="4">Fungal-type protein kinase domain-containing protein</fullName>
    </recommendedName>
</protein>
<organism evidence="2 3">
    <name type="scientific">Piloderma croceum (strain F 1598)</name>
    <dbReference type="NCBI Taxonomy" id="765440"/>
    <lineage>
        <taxon>Eukaryota</taxon>
        <taxon>Fungi</taxon>
        <taxon>Dikarya</taxon>
        <taxon>Basidiomycota</taxon>
        <taxon>Agaricomycotina</taxon>
        <taxon>Agaricomycetes</taxon>
        <taxon>Agaricomycetidae</taxon>
        <taxon>Atheliales</taxon>
        <taxon>Atheliaceae</taxon>
        <taxon>Piloderma</taxon>
    </lineage>
</organism>
<dbReference type="Proteomes" id="UP000054166">
    <property type="component" value="Unassembled WGS sequence"/>
</dbReference>
<evidence type="ECO:0000256" key="1">
    <source>
        <dbReference type="SAM" id="MobiDB-lite"/>
    </source>
</evidence>
<accession>A0A0C3FAP2</accession>
<feature type="compositionally biased region" description="Basic residues" evidence="1">
    <location>
        <begin position="164"/>
        <end position="173"/>
    </location>
</feature>
<reference evidence="2 3" key="1">
    <citation type="submission" date="2014-04" db="EMBL/GenBank/DDBJ databases">
        <authorList>
            <consortium name="DOE Joint Genome Institute"/>
            <person name="Kuo A."/>
            <person name="Tarkka M."/>
            <person name="Buscot F."/>
            <person name="Kohler A."/>
            <person name="Nagy L.G."/>
            <person name="Floudas D."/>
            <person name="Copeland A."/>
            <person name="Barry K.W."/>
            <person name="Cichocki N."/>
            <person name="Veneault-Fourrey C."/>
            <person name="LaButti K."/>
            <person name="Lindquist E.A."/>
            <person name="Lipzen A."/>
            <person name="Lundell T."/>
            <person name="Morin E."/>
            <person name="Murat C."/>
            <person name="Sun H."/>
            <person name="Tunlid A."/>
            <person name="Henrissat B."/>
            <person name="Grigoriev I.V."/>
            <person name="Hibbett D.S."/>
            <person name="Martin F."/>
            <person name="Nordberg H.P."/>
            <person name="Cantor M.N."/>
            <person name="Hua S.X."/>
        </authorList>
    </citation>
    <scope>NUCLEOTIDE SEQUENCE [LARGE SCALE GENOMIC DNA]</scope>
    <source>
        <strain evidence="2 3">F 1598</strain>
    </source>
</reference>
<dbReference type="EMBL" id="KN833031">
    <property type="protein sequence ID" value="KIM76816.1"/>
    <property type="molecule type" value="Genomic_DNA"/>
</dbReference>
<name>A0A0C3FAP2_PILCF</name>
<evidence type="ECO:0000313" key="2">
    <source>
        <dbReference type="EMBL" id="KIM76816.1"/>
    </source>
</evidence>
<evidence type="ECO:0008006" key="4">
    <source>
        <dbReference type="Google" id="ProtNLM"/>
    </source>
</evidence>
<dbReference type="HOGENOM" id="CLU_1278045_0_0_1"/>
<evidence type="ECO:0000313" key="3">
    <source>
        <dbReference type="Proteomes" id="UP000054166"/>
    </source>
</evidence>
<dbReference type="InParanoid" id="A0A0C3FAP2"/>
<gene>
    <name evidence="2" type="ORF">PILCRDRAFT_12517</name>
</gene>
<feature type="region of interest" description="Disordered" evidence="1">
    <location>
        <begin position="138"/>
        <end position="193"/>
    </location>
</feature>
<dbReference type="STRING" id="765440.A0A0C3FAP2"/>
<sequence length="216" mass="24193">MFARSCPFVGFIQDLDHGELVLREGEEKMKPEIERSLKDITGTFQFMALEVLSSNGDIKHEVKHDLEGSAACSELFDHDNNDLAAAVKLQFLSTTKRLSQVQSIVEVTYEMLLEAIEDHLGMDGWPLDDAAITFIDPSSSGVAQGTAHPSGSQQLPGSSDHRFTSKRKRRSATKRMPQDISSSEETAAAEIPVDRTSRWSRLRKYTKPVKRYRPEP</sequence>
<reference evidence="3" key="2">
    <citation type="submission" date="2015-01" db="EMBL/GenBank/DDBJ databases">
        <title>Evolutionary Origins and Diversification of the Mycorrhizal Mutualists.</title>
        <authorList>
            <consortium name="DOE Joint Genome Institute"/>
            <consortium name="Mycorrhizal Genomics Consortium"/>
            <person name="Kohler A."/>
            <person name="Kuo A."/>
            <person name="Nagy L.G."/>
            <person name="Floudas D."/>
            <person name="Copeland A."/>
            <person name="Barry K.W."/>
            <person name="Cichocki N."/>
            <person name="Veneault-Fourrey C."/>
            <person name="LaButti K."/>
            <person name="Lindquist E.A."/>
            <person name="Lipzen A."/>
            <person name="Lundell T."/>
            <person name="Morin E."/>
            <person name="Murat C."/>
            <person name="Riley R."/>
            <person name="Ohm R."/>
            <person name="Sun H."/>
            <person name="Tunlid A."/>
            <person name="Henrissat B."/>
            <person name="Grigoriev I.V."/>
            <person name="Hibbett D.S."/>
            <person name="Martin F."/>
        </authorList>
    </citation>
    <scope>NUCLEOTIDE SEQUENCE [LARGE SCALE GENOMIC DNA]</scope>
    <source>
        <strain evidence="3">F 1598</strain>
    </source>
</reference>
<proteinExistence type="predicted"/>
<dbReference type="AlphaFoldDB" id="A0A0C3FAP2"/>
<dbReference type="OrthoDB" id="3270165at2759"/>
<keyword evidence="3" id="KW-1185">Reference proteome</keyword>